<dbReference type="InterPro" id="IPR018202">
    <property type="entry name" value="Ser_caboxypep_ser_AS"/>
</dbReference>
<comment type="caution">
    <text evidence="9">The sequence shown here is derived from an EMBL/GenBank/DDBJ whole genome shotgun (WGS) entry which is preliminary data.</text>
</comment>
<evidence type="ECO:0000313" key="9">
    <source>
        <dbReference type="EMBL" id="KAK5583904.1"/>
    </source>
</evidence>
<accession>A0AAN7U1D0</accession>
<keyword evidence="2 7" id="KW-0121">Carboxypeptidase</keyword>
<dbReference type="PRINTS" id="PR00724">
    <property type="entry name" value="CRBOXYPTASEC"/>
</dbReference>
<keyword evidence="4 7" id="KW-0732">Signal</keyword>
<sequence>MNFKIFILLIILIIQLLLNNNIVESKLNFSKRKQTDRKPNPSPKTYTNEYYDNKYLKSLENLKQTPNDFIVTDLPGLENGVLTSYAGLLTTNQTSNGNLFFWFFPSNETVINPMDAPLLVWLNGGPGCSSMDSVFIETGPLRFNGTSDNTDTFYINPWSWHNSANMLYIDQPFGTGLSYVEDNDGLITNDLEINQNFYQFIQEFFQIFSNYSTLPFFISGESYAGHYIPNMASYILNMNENLSKDSIKINLQGVAIGNGYTHPTTQINSYREFGYYATGIIGIEQYNNYATLNSLCQEQLSQGNYNSDECANVFNTLLDDSGSSNTTQVNMYDYRLNDPTAGNNWPLPGINQEYFYLNRKDVREAIHATSTPHQWNECNDTVNGLITNQDESSLYLFPELLSNIRVLIYNGQFDIICNHVGTSEYLNQIDWEYADDWLSAPRFTWTSVGTDGSLQSGGYGKTTANLTFVMALGGSHMYPMNMPSTSLDMVTRFLNDRSFNDLPQSIGIQAPSTPKPVPLTLGAWIGITVGGCALGFLLGALIIYVIMKKSSKNGYYKVIQ</sequence>
<dbReference type="Gene3D" id="3.40.50.1820">
    <property type="entry name" value="alpha/beta hydrolase"/>
    <property type="match status" value="1"/>
</dbReference>
<dbReference type="AlphaFoldDB" id="A0AAN7U1D0"/>
<evidence type="ECO:0000256" key="5">
    <source>
        <dbReference type="ARBA" id="ARBA00022801"/>
    </source>
</evidence>
<dbReference type="Pfam" id="PF00450">
    <property type="entry name" value="Peptidase_S10"/>
    <property type="match status" value="1"/>
</dbReference>
<evidence type="ECO:0000256" key="1">
    <source>
        <dbReference type="ARBA" id="ARBA00009431"/>
    </source>
</evidence>
<dbReference type="GO" id="GO:0004185">
    <property type="term" value="F:serine-type carboxypeptidase activity"/>
    <property type="evidence" value="ECO:0007669"/>
    <property type="project" value="UniProtKB-UniRule"/>
</dbReference>
<organism evidence="9 10">
    <name type="scientific">Dictyostelium firmibasis</name>
    <dbReference type="NCBI Taxonomy" id="79012"/>
    <lineage>
        <taxon>Eukaryota</taxon>
        <taxon>Amoebozoa</taxon>
        <taxon>Evosea</taxon>
        <taxon>Eumycetozoa</taxon>
        <taxon>Dictyostelia</taxon>
        <taxon>Dictyosteliales</taxon>
        <taxon>Dictyosteliaceae</taxon>
        <taxon>Dictyostelium</taxon>
    </lineage>
</organism>
<evidence type="ECO:0000256" key="8">
    <source>
        <dbReference type="SAM" id="Phobius"/>
    </source>
</evidence>
<feature type="transmembrane region" description="Helical" evidence="8">
    <location>
        <begin position="521"/>
        <end position="547"/>
    </location>
</feature>
<evidence type="ECO:0000256" key="4">
    <source>
        <dbReference type="ARBA" id="ARBA00022729"/>
    </source>
</evidence>
<keyword evidence="8" id="KW-0472">Membrane</keyword>
<keyword evidence="6" id="KW-0325">Glycoprotein</keyword>
<dbReference type="PANTHER" id="PTHR11802:SF3">
    <property type="entry name" value="RETINOID-INDUCIBLE SERINE CARBOXYPEPTIDASE"/>
    <property type="match status" value="1"/>
</dbReference>
<protein>
    <recommendedName>
        <fullName evidence="7">Carboxypeptidase</fullName>
        <ecNumber evidence="7">3.4.16.-</ecNumber>
    </recommendedName>
</protein>
<proteinExistence type="inferred from homology"/>
<dbReference type="InterPro" id="IPR029058">
    <property type="entry name" value="AB_hydrolase_fold"/>
</dbReference>
<feature type="chain" id="PRO_5042664428" description="Carboxypeptidase" evidence="7">
    <location>
        <begin position="26"/>
        <end position="560"/>
    </location>
</feature>
<evidence type="ECO:0000313" key="10">
    <source>
        <dbReference type="Proteomes" id="UP001344447"/>
    </source>
</evidence>
<feature type="signal peptide" evidence="7">
    <location>
        <begin position="1"/>
        <end position="25"/>
    </location>
</feature>
<gene>
    <name evidence="9" type="ORF">RB653_005508</name>
</gene>
<keyword evidence="10" id="KW-1185">Reference proteome</keyword>
<comment type="similarity">
    <text evidence="1 7">Belongs to the peptidase S10 family.</text>
</comment>
<dbReference type="EC" id="3.4.16.-" evidence="7"/>
<dbReference type="GO" id="GO:0006508">
    <property type="term" value="P:proteolysis"/>
    <property type="evidence" value="ECO:0007669"/>
    <property type="project" value="UniProtKB-KW"/>
</dbReference>
<evidence type="ECO:0000256" key="3">
    <source>
        <dbReference type="ARBA" id="ARBA00022670"/>
    </source>
</evidence>
<keyword evidence="3 7" id="KW-0645">Protease</keyword>
<evidence type="ECO:0000256" key="2">
    <source>
        <dbReference type="ARBA" id="ARBA00022645"/>
    </source>
</evidence>
<evidence type="ECO:0000256" key="6">
    <source>
        <dbReference type="ARBA" id="ARBA00023180"/>
    </source>
</evidence>
<keyword evidence="8" id="KW-0812">Transmembrane</keyword>
<dbReference type="EMBL" id="JAVFKY010000001">
    <property type="protein sequence ID" value="KAK5583904.1"/>
    <property type="molecule type" value="Genomic_DNA"/>
</dbReference>
<keyword evidence="8" id="KW-1133">Transmembrane helix</keyword>
<dbReference type="PROSITE" id="PS00131">
    <property type="entry name" value="CARBOXYPEPT_SER_SER"/>
    <property type="match status" value="1"/>
</dbReference>
<name>A0AAN7U1D0_9MYCE</name>
<dbReference type="Proteomes" id="UP001344447">
    <property type="component" value="Unassembled WGS sequence"/>
</dbReference>
<dbReference type="PANTHER" id="PTHR11802">
    <property type="entry name" value="SERINE PROTEASE FAMILY S10 SERINE CARBOXYPEPTIDASE"/>
    <property type="match status" value="1"/>
</dbReference>
<evidence type="ECO:0000256" key="7">
    <source>
        <dbReference type="RuleBase" id="RU361156"/>
    </source>
</evidence>
<keyword evidence="5 7" id="KW-0378">Hydrolase</keyword>
<dbReference type="InterPro" id="IPR001563">
    <property type="entry name" value="Peptidase_S10"/>
</dbReference>
<dbReference type="SUPFAM" id="SSF53474">
    <property type="entry name" value="alpha/beta-Hydrolases"/>
    <property type="match status" value="1"/>
</dbReference>
<reference evidence="9 10" key="1">
    <citation type="submission" date="2023-11" db="EMBL/GenBank/DDBJ databases">
        <title>Dfirmibasis_genome.</title>
        <authorList>
            <person name="Edelbroek B."/>
            <person name="Kjellin J."/>
            <person name="Jerlstrom-Hultqvist J."/>
            <person name="Soderbom F."/>
        </authorList>
    </citation>
    <scope>NUCLEOTIDE SEQUENCE [LARGE SCALE GENOMIC DNA]</scope>
    <source>
        <strain evidence="9 10">TNS-C-14</strain>
    </source>
</reference>